<sequence length="83" mass="8396">MRDLIKIAAAGTVMAAYALLAPSLVEAVPGATGSAKVFTQRLPQAGGTVPVSARIDGEAPIPGQVVVTRRPLLVGISTGETSR</sequence>
<dbReference type="Proteomes" id="UP001404845">
    <property type="component" value="Unassembled WGS sequence"/>
</dbReference>
<keyword evidence="3" id="KW-1185">Reference proteome</keyword>
<gene>
    <name evidence="2" type="ORF">PUR21_13525</name>
</gene>
<evidence type="ECO:0000256" key="1">
    <source>
        <dbReference type="SAM" id="SignalP"/>
    </source>
</evidence>
<reference evidence="2 3" key="1">
    <citation type="journal article" date="2023" name="PLoS ONE">
        <title>Complete genome assembly of Hawai'i environmental nontuberculous mycobacteria reveals unexpected co-isolation with methylobacteria.</title>
        <authorList>
            <person name="Hendrix J."/>
            <person name="Epperson L.E."/>
            <person name="Tong E.I."/>
            <person name="Chan Y.L."/>
            <person name="Hasan N.A."/>
            <person name="Dawrs S.N."/>
            <person name="Norton G.J."/>
            <person name="Virdi R."/>
            <person name="Crooks J.L."/>
            <person name="Chan E.D."/>
            <person name="Honda J.R."/>
            <person name="Strong M."/>
        </authorList>
    </citation>
    <scope>NUCLEOTIDE SEQUENCE [LARGE SCALE GENOMIC DNA]</scope>
    <source>
        <strain evidence="2 3">NJH_HI01</strain>
    </source>
</reference>
<dbReference type="EMBL" id="JAQYXL010000001">
    <property type="protein sequence ID" value="MEN3228643.1"/>
    <property type="molecule type" value="Genomic_DNA"/>
</dbReference>
<proteinExistence type="predicted"/>
<dbReference type="RefSeq" id="WP_183668874.1">
    <property type="nucleotide sequence ID" value="NZ_JACHOS010000011.1"/>
</dbReference>
<accession>A0ABU9ZBH6</accession>
<feature type="chain" id="PRO_5045570280" evidence="1">
    <location>
        <begin position="28"/>
        <end position="83"/>
    </location>
</feature>
<organism evidence="2 3">
    <name type="scientific">Methylorubrum rhodesianum</name>
    <dbReference type="NCBI Taxonomy" id="29427"/>
    <lineage>
        <taxon>Bacteria</taxon>
        <taxon>Pseudomonadati</taxon>
        <taxon>Pseudomonadota</taxon>
        <taxon>Alphaproteobacteria</taxon>
        <taxon>Hyphomicrobiales</taxon>
        <taxon>Methylobacteriaceae</taxon>
        <taxon>Methylorubrum</taxon>
    </lineage>
</organism>
<comment type="caution">
    <text evidence="2">The sequence shown here is derived from an EMBL/GenBank/DDBJ whole genome shotgun (WGS) entry which is preliminary data.</text>
</comment>
<keyword evidence="1" id="KW-0732">Signal</keyword>
<name>A0ABU9ZBH6_9HYPH</name>
<evidence type="ECO:0000313" key="2">
    <source>
        <dbReference type="EMBL" id="MEN3228643.1"/>
    </source>
</evidence>
<protein>
    <submittedName>
        <fullName evidence="2">Uncharacterized protein</fullName>
    </submittedName>
</protein>
<feature type="signal peptide" evidence="1">
    <location>
        <begin position="1"/>
        <end position="27"/>
    </location>
</feature>
<evidence type="ECO:0000313" key="3">
    <source>
        <dbReference type="Proteomes" id="UP001404845"/>
    </source>
</evidence>